<dbReference type="GO" id="GO:0006298">
    <property type="term" value="P:mismatch repair"/>
    <property type="evidence" value="ECO:0007669"/>
    <property type="project" value="InterPro"/>
</dbReference>
<dbReference type="InParanoid" id="A0A7M7JKG3"/>
<evidence type="ECO:0000256" key="5">
    <source>
        <dbReference type="ARBA" id="ARBA00023254"/>
    </source>
</evidence>
<dbReference type="InterPro" id="IPR045076">
    <property type="entry name" value="MutS"/>
</dbReference>
<evidence type="ECO:0000259" key="7">
    <source>
        <dbReference type="SMART" id="SM00534"/>
    </source>
</evidence>
<dbReference type="KEGG" id="vde:111244571"/>
<dbReference type="InterPro" id="IPR000432">
    <property type="entry name" value="DNA_mismatch_repair_MutS_C"/>
</dbReference>
<dbReference type="InterPro" id="IPR007861">
    <property type="entry name" value="DNA_mismatch_repair_MutS_clamp"/>
</dbReference>
<dbReference type="GeneID" id="111244571"/>
<dbReference type="Pfam" id="PF05192">
    <property type="entry name" value="MutS_III"/>
    <property type="match status" value="1"/>
</dbReference>
<dbReference type="GO" id="GO:0005524">
    <property type="term" value="F:ATP binding"/>
    <property type="evidence" value="ECO:0007669"/>
    <property type="project" value="UniProtKB-KW"/>
</dbReference>
<dbReference type="Pfam" id="PF00488">
    <property type="entry name" value="MutS_V"/>
    <property type="match status" value="1"/>
</dbReference>
<feature type="domain" description="DNA mismatch repair proteins mutS family" evidence="7">
    <location>
        <begin position="625"/>
        <end position="812"/>
    </location>
</feature>
<dbReference type="InterPro" id="IPR036678">
    <property type="entry name" value="MutS_con_dom_sf"/>
</dbReference>
<name>A0A7M7JKG3_VARDE</name>
<dbReference type="GO" id="GO:0030983">
    <property type="term" value="F:mismatched DNA binding"/>
    <property type="evidence" value="ECO:0007669"/>
    <property type="project" value="InterPro"/>
</dbReference>
<dbReference type="OrthoDB" id="10252754at2759"/>
<dbReference type="SUPFAM" id="SSF53150">
    <property type="entry name" value="DNA repair protein MutS, domain II"/>
    <property type="match status" value="1"/>
</dbReference>
<reference evidence="8" key="1">
    <citation type="submission" date="2021-01" db="UniProtKB">
        <authorList>
            <consortium name="EnsemblMetazoa"/>
        </authorList>
    </citation>
    <scope>IDENTIFICATION</scope>
</reference>
<dbReference type="Gene3D" id="1.10.1420.10">
    <property type="match status" value="2"/>
</dbReference>
<dbReference type="InterPro" id="IPR011184">
    <property type="entry name" value="DNA_mismatch_repair_Msh2"/>
</dbReference>
<dbReference type="Gene3D" id="3.30.420.110">
    <property type="entry name" value="MutS, connector domain"/>
    <property type="match status" value="1"/>
</dbReference>
<evidence type="ECO:0000259" key="6">
    <source>
        <dbReference type="SMART" id="SM00533"/>
    </source>
</evidence>
<keyword evidence="3" id="KW-0067">ATP-binding</keyword>
<dbReference type="PANTHER" id="PTHR11361">
    <property type="entry name" value="DNA MISMATCH REPAIR PROTEIN MUTS FAMILY MEMBER"/>
    <property type="match status" value="1"/>
</dbReference>
<comment type="similarity">
    <text evidence="1">Belongs to the DNA mismatch repair MutS family.</text>
</comment>
<dbReference type="Pfam" id="PF05190">
    <property type="entry name" value="MutS_IV"/>
    <property type="match status" value="1"/>
</dbReference>
<dbReference type="OMA" id="TVYMKTI"/>
<protein>
    <submittedName>
        <fullName evidence="8">Uncharacterized protein</fullName>
    </submittedName>
</protein>
<dbReference type="PIRSF" id="PIRSF005813">
    <property type="entry name" value="MSH2"/>
    <property type="match status" value="1"/>
</dbReference>
<dbReference type="InterPro" id="IPR036187">
    <property type="entry name" value="DNA_mismatch_repair_MutS_sf"/>
</dbReference>
<proteinExistence type="inferred from homology"/>
<evidence type="ECO:0000313" key="8">
    <source>
        <dbReference type="EnsemblMetazoa" id="XP_022647576"/>
    </source>
</evidence>
<keyword evidence="9" id="KW-1185">Reference proteome</keyword>
<sequence length="927" mass="103690">MTTPKYRDDCFAQVTPRRSSLQKSPFVNRRVNEATPTNARKTVANISGVTSSGRKAIASAVASGTSSNSNHGVNKQLKGSVLVCLCNGRGYSTGTVGLAALDLRTNRLFVRQLEDTPNYYTTCTVLTSLDPMEITMPRTALDARPERQLVKQLKQFFPEVQLTGIERRWYNDCKGVEVLRKLNMFPQAVPRLDIELRNKYYALASANAIFKYAELVQKAAAPRARSLRIDILPPVEGICQVDAVTVRELELIASLDVASDAYKYTLFDVINYTATGPGQRALRLRLLQPLRDLAHIEERLDCLTELIDRAALAQDLHTLLSKTIDLERLITNIVKDGLGGGDHATAMANRIQCLLSLKHNLDLLESFQTILGPYAKEAGSVPGACKQQRISYISILQSFMSDPRFKQISKVINDYFVPEAFLNRGVLDSLTARIGCIRVEISDTLDQYRRLYAETIEEIDNIRTRAAEKYQLSRLQLAFSAVRGFHFSLPSSNHSMSMLPPEFIKITHTRSNYHFTTESLLRANERLNWVVNEIYRSSIIVLQPVVDQIRPHIDSLFKLAEMWTELDVTCSLAILASVNDGFVRPKFSDYVTAVEEGRHPVLARQWSFEDPDVFHANPVRLTTKDNMIILTGPNNAGKSVYMKQLALLQILAQIGSYVPAKWAVFRPASKIFARTGYGDDLVNSCSSYMLEVVRVSQVLENVEEDSLIVVDELGCGTSEEDGAALCFAVASYLSKFKAFVIFSTHFELVTHLERFYPNVSNYHIDAKIENGVLVYKRSLEEGVTPLTAYGVQTARQNGVQEAICKEAAEVAYTIWLNTKPLKALDQADCLLNLRRQASALRKKAIAFTRAGFAKLTREQTAELVEDIKTLAENKQQVMGIIANCRSRPTAIEYEATTRNGKDYSSIILQNSVARTPISASPFFPSKE</sequence>
<organism evidence="8 9">
    <name type="scientific">Varroa destructor</name>
    <name type="common">Honeybee mite</name>
    <dbReference type="NCBI Taxonomy" id="109461"/>
    <lineage>
        <taxon>Eukaryota</taxon>
        <taxon>Metazoa</taxon>
        <taxon>Ecdysozoa</taxon>
        <taxon>Arthropoda</taxon>
        <taxon>Chelicerata</taxon>
        <taxon>Arachnida</taxon>
        <taxon>Acari</taxon>
        <taxon>Parasitiformes</taxon>
        <taxon>Mesostigmata</taxon>
        <taxon>Gamasina</taxon>
        <taxon>Dermanyssoidea</taxon>
        <taxon>Varroidae</taxon>
        <taxon>Varroa</taxon>
    </lineage>
</organism>
<evidence type="ECO:0000256" key="4">
    <source>
        <dbReference type="ARBA" id="ARBA00023125"/>
    </source>
</evidence>
<dbReference type="Gene3D" id="3.40.50.300">
    <property type="entry name" value="P-loop containing nucleotide triphosphate hydrolases"/>
    <property type="match status" value="1"/>
</dbReference>
<evidence type="ECO:0000256" key="1">
    <source>
        <dbReference type="ARBA" id="ARBA00006271"/>
    </source>
</evidence>
<dbReference type="SUPFAM" id="SSF48334">
    <property type="entry name" value="DNA repair protein MutS, domain III"/>
    <property type="match status" value="1"/>
</dbReference>
<dbReference type="SMART" id="SM00534">
    <property type="entry name" value="MUTSac"/>
    <property type="match status" value="1"/>
</dbReference>
<keyword evidence="4" id="KW-0238">DNA-binding</keyword>
<dbReference type="Proteomes" id="UP000594260">
    <property type="component" value="Unplaced"/>
</dbReference>
<evidence type="ECO:0000256" key="3">
    <source>
        <dbReference type="ARBA" id="ARBA00022840"/>
    </source>
</evidence>
<dbReference type="EnsemblMetazoa" id="XM_022791841">
    <property type="protein sequence ID" value="XP_022647576"/>
    <property type="gene ID" value="LOC111244571"/>
</dbReference>
<dbReference type="InterPro" id="IPR007696">
    <property type="entry name" value="DNA_mismatch_repair_MutS_core"/>
</dbReference>
<accession>A0A7M7JKG3</accession>
<feature type="domain" description="DNA mismatch repair protein MutS core" evidence="6">
    <location>
        <begin position="261"/>
        <end position="605"/>
    </location>
</feature>
<evidence type="ECO:0000256" key="2">
    <source>
        <dbReference type="ARBA" id="ARBA00022741"/>
    </source>
</evidence>
<dbReference type="SMART" id="SM00533">
    <property type="entry name" value="MUTSd"/>
    <property type="match status" value="1"/>
</dbReference>
<dbReference type="RefSeq" id="XP_022647576.1">
    <property type="nucleotide sequence ID" value="XM_022791841.1"/>
</dbReference>
<dbReference type="AlphaFoldDB" id="A0A7M7JKG3"/>
<dbReference type="SUPFAM" id="SSF52540">
    <property type="entry name" value="P-loop containing nucleoside triphosphate hydrolases"/>
    <property type="match status" value="1"/>
</dbReference>
<evidence type="ECO:0000313" key="9">
    <source>
        <dbReference type="Proteomes" id="UP000594260"/>
    </source>
</evidence>
<dbReference type="Pfam" id="PF05188">
    <property type="entry name" value="MutS_II"/>
    <property type="match status" value="1"/>
</dbReference>
<keyword evidence="2" id="KW-0547">Nucleotide-binding</keyword>
<dbReference type="GO" id="GO:0007131">
    <property type="term" value="P:reciprocal meiotic recombination"/>
    <property type="evidence" value="ECO:0007669"/>
    <property type="project" value="TreeGrafter"/>
</dbReference>
<dbReference type="PANTHER" id="PTHR11361:SF21">
    <property type="entry name" value="MUTS PROTEIN HOMOLOG 4"/>
    <property type="match status" value="1"/>
</dbReference>
<dbReference type="GO" id="GO:0140664">
    <property type="term" value="F:ATP-dependent DNA damage sensor activity"/>
    <property type="evidence" value="ECO:0007669"/>
    <property type="project" value="InterPro"/>
</dbReference>
<dbReference type="InterPro" id="IPR007860">
    <property type="entry name" value="DNA_mmatch_repair_MutS_con_dom"/>
</dbReference>
<keyword evidence="5" id="KW-0469">Meiosis</keyword>
<dbReference type="InterPro" id="IPR027417">
    <property type="entry name" value="P-loop_NTPase"/>
</dbReference>
<dbReference type="GO" id="GO:0005634">
    <property type="term" value="C:nucleus"/>
    <property type="evidence" value="ECO:0007669"/>
    <property type="project" value="TreeGrafter"/>
</dbReference>